<proteinExistence type="inferred from homology"/>
<dbReference type="EMBL" id="OBEA01000006">
    <property type="protein sequence ID" value="SNY55488.1"/>
    <property type="molecule type" value="Genomic_DNA"/>
</dbReference>
<dbReference type="Proteomes" id="UP000231655">
    <property type="component" value="Unassembled WGS sequence"/>
</dbReference>
<organism evidence="3 4">
    <name type="scientific">Pseudooceanicola antarcticus</name>
    <dbReference type="NCBI Taxonomy" id="1247613"/>
    <lineage>
        <taxon>Bacteria</taxon>
        <taxon>Pseudomonadati</taxon>
        <taxon>Pseudomonadota</taxon>
        <taxon>Alphaproteobacteria</taxon>
        <taxon>Rhodobacterales</taxon>
        <taxon>Paracoccaceae</taxon>
        <taxon>Pseudooceanicola</taxon>
    </lineage>
</organism>
<gene>
    <name evidence="3" type="ORF">SAMN06297129_3020</name>
</gene>
<dbReference type="PROSITE" id="PS00571">
    <property type="entry name" value="AMIDASES"/>
    <property type="match status" value="1"/>
</dbReference>
<name>A0A285J5J9_9RHOB</name>
<dbReference type="InterPro" id="IPR020556">
    <property type="entry name" value="Amidase_CS"/>
</dbReference>
<dbReference type="InterPro" id="IPR036928">
    <property type="entry name" value="AS_sf"/>
</dbReference>
<dbReference type="SUPFAM" id="SSF75304">
    <property type="entry name" value="Amidase signature (AS) enzymes"/>
    <property type="match status" value="1"/>
</dbReference>
<dbReference type="PANTHER" id="PTHR11895">
    <property type="entry name" value="TRANSAMIDASE"/>
    <property type="match status" value="1"/>
</dbReference>
<evidence type="ECO:0000313" key="4">
    <source>
        <dbReference type="Proteomes" id="UP000231655"/>
    </source>
</evidence>
<dbReference type="AlphaFoldDB" id="A0A285J5J9"/>
<evidence type="ECO:0000259" key="2">
    <source>
        <dbReference type="Pfam" id="PF01425"/>
    </source>
</evidence>
<accession>A0A285J5J9</accession>
<dbReference type="PANTHER" id="PTHR11895:SF7">
    <property type="entry name" value="GLUTAMYL-TRNA(GLN) AMIDOTRANSFERASE SUBUNIT A, MITOCHONDRIAL"/>
    <property type="match status" value="1"/>
</dbReference>
<protein>
    <submittedName>
        <fullName evidence="3">Amidase</fullName>
    </submittedName>
</protein>
<reference evidence="3 4" key="1">
    <citation type="submission" date="2017-09" db="EMBL/GenBank/DDBJ databases">
        <authorList>
            <person name="Ehlers B."/>
            <person name="Leendertz F.H."/>
        </authorList>
    </citation>
    <scope>NUCLEOTIDE SEQUENCE [LARGE SCALE GENOMIC DNA]</scope>
    <source>
        <strain evidence="3 4">CGMCC 1.12662</strain>
    </source>
</reference>
<sequence>MPDSPAALAMPDDATGLAAALAAGAISPAGAMSQARARARACADLGAVCWLSEAEPAAAEAGPFAGVPLLVKDLGGPFAGIPMRAGSAALARKKGAADSDLAQRFRAAGFRPFGATTVPEFGLSLSSEPAVGPICRNPLNPALSAGGSSGGSAAAVAAGIVPLAHATDAGGSIRVPAAACGLVGLKPSRGAIPGGPGFGNHLGGIATEFAVTRSIRDAQALWPCLTGHARGPFPDPAQLPAEGAFTIGLVTGDAKIAPERAEAVEAAARVLETLGHRIVQIDAQALAPLRKTCARAFDRIVSANLATLVHAGLDPAQFEPLTRAFAERGAALAAVDLWQATEAGAGAAHALWQIFESCDVLLTPMLSTAPPPLGSFPTDHAEPETQLARMDALAPYAALANITGAPALTLPFGAHEGLPLPVQLIAPMGGDLRLLTLGAALEAEHRWTHPIPLFGGQA</sequence>
<evidence type="ECO:0000313" key="3">
    <source>
        <dbReference type="EMBL" id="SNY55488.1"/>
    </source>
</evidence>
<evidence type="ECO:0000256" key="1">
    <source>
        <dbReference type="ARBA" id="ARBA00009199"/>
    </source>
</evidence>
<dbReference type="Pfam" id="PF01425">
    <property type="entry name" value="Amidase"/>
    <property type="match status" value="1"/>
</dbReference>
<dbReference type="InterPro" id="IPR023631">
    <property type="entry name" value="Amidase_dom"/>
</dbReference>
<dbReference type="GO" id="GO:0003824">
    <property type="term" value="F:catalytic activity"/>
    <property type="evidence" value="ECO:0007669"/>
    <property type="project" value="InterPro"/>
</dbReference>
<feature type="domain" description="Amidase" evidence="2">
    <location>
        <begin position="58"/>
        <end position="435"/>
    </location>
</feature>
<comment type="similarity">
    <text evidence="1">Belongs to the amidase family.</text>
</comment>
<dbReference type="Gene3D" id="3.90.1300.10">
    <property type="entry name" value="Amidase signature (AS) domain"/>
    <property type="match status" value="1"/>
</dbReference>
<dbReference type="InterPro" id="IPR000120">
    <property type="entry name" value="Amidase"/>
</dbReference>
<dbReference type="RefSeq" id="WP_232617798.1">
    <property type="nucleotide sequence ID" value="NZ_OBEA01000006.1"/>
</dbReference>